<organism evidence="9 10">
    <name type="scientific">Leptotrombidium deliense</name>
    <dbReference type="NCBI Taxonomy" id="299467"/>
    <lineage>
        <taxon>Eukaryota</taxon>
        <taxon>Metazoa</taxon>
        <taxon>Ecdysozoa</taxon>
        <taxon>Arthropoda</taxon>
        <taxon>Chelicerata</taxon>
        <taxon>Arachnida</taxon>
        <taxon>Acari</taxon>
        <taxon>Acariformes</taxon>
        <taxon>Trombidiformes</taxon>
        <taxon>Prostigmata</taxon>
        <taxon>Anystina</taxon>
        <taxon>Parasitengona</taxon>
        <taxon>Trombiculoidea</taxon>
        <taxon>Trombiculidae</taxon>
        <taxon>Leptotrombidium</taxon>
    </lineage>
</organism>
<comment type="subcellular location">
    <subcellularLocation>
        <location evidence="1">Nucleus</location>
    </subcellularLocation>
</comment>
<keyword evidence="8" id="KW-0732">Signal</keyword>
<comment type="similarity">
    <text evidence="2">Belongs to the Mediator complex subunit 23 family.</text>
</comment>
<evidence type="ECO:0000256" key="2">
    <source>
        <dbReference type="ARBA" id="ARBA00010222"/>
    </source>
</evidence>
<dbReference type="PANTHER" id="PTHR12691">
    <property type="entry name" value="MEDIATOR OF RNA POLYMERASE II TRANSCRIPTION SUBUNIT 23"/>
    <property type="match status" value="1"/>
</dbReference>
<evidence type="ECO:0000256" key="6">
    <source>
        <dbReference type="ARBA" id="ARBA00023242"/>
    </source>
</evidence>
<evidence type="ECO:0000256" key="7">
    <source>
        <dbReference type="ARBA" id="ARBA00031961"/>
    </source>
</evidence>
<keyword evidence="6" id="KW-0539">Nucleus</keyword>
<dbReference type="GO" id="GO:0005667">
    <property type="term" value="C:transcription regulator complex"/>
    <property type="evidence" value="ECO:0007669"/>
    <property type="project" value="TreeGrafter"/>
</dbReference>
<evidence type="ECO:0000313" key="10">
    <source>
        <dbReference type="Proteomes" id="UP000288716"/>
    </source>
</evidence>
<feature type="non-terminal residue" evidence="9">
    <location>
        <position position="1"/>
    </location>
</feature>
<dbReference type="AlphaFoldDB" id="A0A443SC16"/>
<dbReference type="Proteomes" id="UP000288716">
    <property type="component" value="Unassembled WGS sequence"/>
</dbReference>
<feature type="signal peptide" evidence="8">
    <location>
        <begin position="1"/>
        <end position="22"/>
    </location>
</feature>
<evidence type="ECO:0000313" key="9">
    <source>
        <dbReference type="EMBL" id="RWS25047.1"/>
    </source>
</evidence>
<dbReference type="OrthoDB" id="9982951at2759"/>
<evidence type="ECO:0000256" key="3">
    <source>
        <dbReference type="ARBA" id="ARBA00019696"/>
    </source>
</evidence>
<dbReference type="PANTHER" id="PTHR12691:SF10">
    <property type="entry name" value="MEDIATOR OF RNA POLYMERASE II TRANSCRIPTION SUBUNIT 23"/>
    <property type="match status" value="1"/>
</dbReference>
<reference evidence="9 10" key="1">
    <citation type="journal article" date="2018" name="Gigascience">
        <title>Genomes of trombidid mites reveal novel predicted allergens and laterally-transferred genes associated with secondary metabolism.</title>
        <authorList>
            <person name="Dong X."/>
            <person name="Chaisiri K."/>
            <person name="Xia D."/>
            <person name="Armstrong S.D."/>
            <person name="Fang Y."/>
            <person name="Donnelly M.J."/>
            <person name="Kadowaki T."/>
            <person name="McGarry J.W."/>
            <person name="Darby A.C."/>
            <person name="Makepeace B.L."/>
        </authorList>
    </citation>
    <scope>NUCLEOTIDE SEQUENCE [LARGE SCALE GENOMIC DNA]</scope>
    <source>
        <strain evidence="9">UoL-UT</strain>
    </source>
</reference>
<evidence type="ECO:0000256" key="8">
    <source>
        <dbReference type="SAM" id="SignalP"/>
    </source>
</evidence>
<protein>
    <recommendedName>
        <fullName evidence="3">Mediator of RNA polymerase II transcription subunit 23</fullName>
    </recommendedName>
    <alternativeName>
        <fullName evidence="7">Mediator complex subunit 23</fullName>
    </alternativeName>
</protein>
<dbReference type="GO" id="GO:0006357">
    <property type="term" value="P:regulation of transcription by RNA polymerase II"/>
    <property type="evidence" value="ECO:0007669"/>
    <property type="project" value="TreeGrafter"/>
</dbReference>
<proteinExistence type="inferred from homology"/>
<dbReference type="VEuPathDB" id="VectorBase:LDEU006993"/>
<accession>A0A443SC16</accession>
<dbReference type="Pfam" id="PF11573">
    <property type="entry name" value="Med23"/>
    <property type="match status" value="1"/>
</dbReference>
<evidence type="ECO:0000256" key="5">
    <source>
        <dbReference type="ARBA" id="ARBA00023163"/>
    </source>
</evidence>
<feature type="chain" id="PRO_5019271256" description="Mediator of RNA polymerase II transcription subunit 23" evidence="8">
    <location>
        <begin position="23"/>
        <end position="809"/>
    </location>
</feature>
<gene>
    <name evidence="9" type="ORF">B4U80_05517</name>
</gene>
<dbReference type="EMBL" id="NCKV01004111">
    <property type="protein sequence ID" value="RWS25047.1"/>
    <property type="molecule type" value="Genomic_DNA"/>
</dbReference>
<evidence type="ECO:0000256" key="4">
    <source>
        <dbReference type="ARBA" id="ARBA00023015"/>
    </source>
</evidence>
<dbReference type="GO" id="GO:0010628">
    <property type="term" value="P:positive regulation of gene expression"/>
    <property type="evidence" value="ECO:0007669"/>
    <property type="project" value="TreeGrafter"/>
</dbReference>
<name>A0A443SC16_9ACAR</name>
<sequence>EINCLKILIFLLTCSLIHNIVTQMVKLAQAKSTTMVSPALVETYSRLLIYTEIESLGIKGFMTQLLNTVWRNQAWSMLHTVLEMFIYRLHHVPAHYRIQLLGHLHTLSNVPQTNHTQLHLCMESTALRLILGLSGTEVLSMHQYSRFQNEPKGLISTESEELNKILVLTLARAILMTGSEPLSVSWCEEFLGNIMQNTPLSWSSYTLASFPPTMAKFYSQFNSIKENKAQLKRSVDEEYRKWITMSNENDIIAHFSLQGTPPLFLCLLWKMLLENDRINPIAYKILDRIGTRALSVHLRTLADFLVYEFANSFGGQHVSKCIDALNDLIWKCHVITLDRLLLCLALRSFEGNEAQVCLFIIQMLLLKPNEFKNRVYEFVQENSPEHWKQSNWYEKHIAFLRKYPEKFYFEHFQDISGQSIQHTYFPIYFSNVCLRFIPVLDIIIHRFLELPTMSMSVDSLLDQLGCLYKFHDRPITYLYNTLHYYEQKLRDRQQLKRKLVGSIVGALKDTKPKNWALSDAYMAYVQRQPDDIDWTPDLDYYIKLISRIVDTMNSKSPFPHIDYRFNEFPNAGVHSLHVTCVELIALPVTPTIVGNNLLEVILTGHKVISRTNIEDWINAVGLVLTALPESYWCVLNERILSMMQSPVLLNCHKQDPFHLMDFTGSHSCMTEMQTGYLIALASSVYHHASVGQISLLPQFLKEQVKPIIKTEEQFLFICHIVGPFLQRLYIERTRIVMDVTIELYEMLEAVDKNCESLRFIDPICDLLYHIKYMFTGDSVKAEIERIIRNFRPPLQLRLRFLTRMNIETN</sequence>
<dbReference type="InterPro" id="IPR021629">
    <property type="entry name" value="Mediator_Med23"/>
</dbReference>
<comment type="caution">
    <text evidence="9">The sequence shown here is derived from an EMBL/GenBank/DDBJ whole genome shotgun (WGS) entry which is preliminary data.</text>
</comment>
<dbReference type="STRING" id="299467.A0A443SC16"/>
<dbReference type="GO" id="GO:0016592">
    <property type="term" value="C:mediator complex"/>
    <property type="evidence" value="ECO:0007669"/>
    <property type="project" value="TreeGrafter"/>
</dbReference>
<keyword evidence="5" id="KW-0804">Transcription</keyword>
<keyword evidence="4" id="KW-0805">Transcription regulation</keyword>
<evidence type="ECO:0000256" key="1">
    <source>
        <dbReference type="ARBA" id="ARBA00004123"/>
    </source>
</evidence>
<keyword evidence="10" id="KW-1185">Reference proteome</keyword>